<feature type="domain" description="RWD" evidence="17">
    <location>
        <begin position="5"/>
        <end position="127"/>
    </location>
</feature>
<dbReference type="Gene3D" id="1.20.120.1750">
    <property type="match status" value="1"/>
</dbReference>
<dbReference type="PhylomeDB" id="A0A060TCM5"/>
<evidence type="ECO:0000256" key="5">
    <source>
        <dbReference type="ARBA" id="ARBA00022679"/>
    </source>
</evidence>
<dbReference type="PANTHER" id="PTHR11685">
    <property type="entry name" value="RBR FAMILY RING FINGER AND IBR DOMAIN-CONTAINING"/>
    <property type="match status" value="1"/>
</dbReference>
<dbReference type="Pfam" id="PF26200">
    <property type="entry name" value="Rcat_RNF216"/>
    <property type="match status" value="1"/>
</dbReference>
<dbReference type="InterPro" id="IPR013083">
    <property type="entry name" value="Znf_RING/FYVE/PHD"/>
</dbReference>
<reference evidence="19" key="2">
    <citation type="submission" date="2014-06" db="EMBL/GenBank/DDBJ databases">
        <title>The complete genome of Blastobotrys (Arxula) adeninivorans LS3 - a yeast of biotechnological interest.</title>
        <authorList>
            <person name="Kunze G."/>
            <person name="Gaillardin C."/>
            <person name="Czernicka M."/>
            <person name="Durrens P."/>
            <person name="Martin T."/>
            <person name="Boer E."/>
            <person name="Gabaldon T."/>
            <person name="Cruz J."/>
            <person name="Talla E."/>
            <person name="Marck C."/>
            <person name="Goffeau A."/>
            <person name="Barbe V."/>
            <person name="Baret P."/>
            <person name="Baronian K."/>
            <person name="Beier S."/>
            <person name="Bleykasten C."/>
            <person name="Bode R."/>
            <person name="Casaregola S."/>
            <person name="Despons L."/>
            <person name="Fairhead C."/>
            <person name="Giersberg M."/>
            <person name="Gierski P."/>
            <person name="Hahnel U."/>
            <person name="Hartmann A."/>
            <person name="Jankowska D."/>
            <person name="Jubin C."/>
            <person name="Jung P."/>
            <person name="Lafontaine I."/>
            <person name="Leh-Louis V."/>
            <person name="Lemaire M."/>
            <person name="Marcet-Houben M."/>
            <person name="Mascher M."/>
            <person name="Morel G."/>
            <person name="Richard G.-F."/>
            <person name="Riechen J."/>
            <person name="Sacerdot C."/>
            <person name="Sarkar A."/>
            <person name="Savel G."/>
            <person name="Schacherer J."/>
            <person name="Sherman D."/>
            <person name="Straub M.-L."/>
            <person name="Stein N."/>
            <person name="Thierry A."/>
            <person name="Trautwein-Schult A."/>
            <person name="Westhof E."/>
            <person name="Worch S."/>
            <person name="Dujon B."/>
            <person name="Souciet J.-L."/>
            <person name="Wincker P."/>
            <person name="Scholz U."/>
            <person name="Neuveglise N."/>
        </authorList>
    </citation>
    <scope>NUCLEOTIDE SEQUENCE</scope>
    <source>
        <strain evidence="19">LS3</strain>
    </source>
</reference>
<comment type="similarity">
    <text evidence="14">Belongs to the RBR family. RNF14 subfamily.</text>
</comment>
<dbReference type="GO" id="GO:0061630">
    <property type="term" value="F:ubiquitin protein ligase activity"/>
    <property type="evidence" value="ECO:0007669"/>
    <property type="project" value="UniProtKB-EC"/>
</dbReference>
<feature type="domain" description="RING-type" evidence="16">
    <location>
        <begin position="162"/>
        <end position="208"/>
    </location>
</feature>
<dbReference type="InterPro" id="IPR002867">
    <property type="entry name" value="IBR_dom"/>
</dbReference>
<dbReference type="GO" id="GO:0005737">
    <property type="term" value="C:cytoplasm"/>
    <property type="evidence" value="ECO:0007669"/>
    <property type="project" value="UniProtKB-ARBA"/>
</dbReference>
<feature type="domain" description="RING-type" evidence="18">
    <location>
        <begin position="158"/>
        <end position="406"/>
    </location>
</feature>
<evidence type="ECO:0000256" key="4">
    <source>
        <dbReference type="ARBA" id="ARBA00012251"/>
    </source>
</evidence>
<evidence type="ECO:0000256" key="15">
    <source>
        <dbReference type="PROSITE-ProRule" id="PRU00175"/>
    </source>
</evidence>
<dbReference type="InterPro" id="IPR006575">
    <property type="entry name" value="RWD_dom"/>
</dbReference>
<dbReference type="SMART" id="SM00647">
    <property type="entry name" value="IBR"/>
    <property type="match status" value="2"/>
</dbReference>
<evidence type="ECO:0000256" key="3">
    <source>
        <dbReference type="ARBA" id="ARBA00004906"/>
    </source>
</evidence>
<dbReference type="SUPFAM" id="SSF57850">
    <property type="entry name" value="RING/U-box"/>
    <property type="match status" value="3"/>
</dbReference>
<evidence type="ECO:0000256" key="1">
    <source>
        <dbReference type="ARBA" id="ARBA00001798"/>
    </source>
</evidence>
<dbReference type="PROSITE" id="PS51873">
    <property type="entry name" value="TRIAD"/>
    <property type="match status" value="1"/>
</dbReference>
<comment type="subcellular location">
    <subcellularLocation>
        <location evidence="2">Membrane</location>
        <topology evidence="2">Single-pass membrane protein</topology>
    </subcellularLocation>
</comment>
<dbReference type="SMART" id="SM00591">
    <property type="entry name" value="RWD"/>
    <property type="match status" value="1"/>
</dbReference>
<evidence type="ECO:0000259" key="18">
    <source>
        <dbReference type="PROSITE" id="PS51873"/>
    </source>
</evidence>
<evidence type="ECO:0000313" key="19">
    <source>
        <dbReference type="EMBL" id="CDP38673.1"/>
    </source>
</evidence>
<comment type="pathway">
    <text evidence="3">Protein modification; protein ubiquitination.</text>
</comment>
<evidence type="ECO:0000259" key="17">
    <source>
        <dbReference type="PROSITE" id="PS50908"/>
    </source>
</evidence>
<dbReference type="Pfam" id="PF01485">
    <property type="entry name" value="IBR"/>
    <property type="match status" value="1"/>
</dbReference>
<protein>
    <recommendedName>
        <fullName evidence="4">RBR-type E3 ubiquitin transferase</fullName>
        <ecNumber evidence="4">2.3.2.31</ecNumber>
    </recommendedName>
</protein>
<dbReference type="InterPro" id="IPR017907">
    <property type="entry name" value="Znf_RING_CS"/>
</dbReference>
<evidence type="ECO:0000256" key="9">
    <source>
        <dbReference type="ARBA" id="ARBA00022771"/>
    </source>
</evidence>
<dbReference type="CDD" id="cd23820">
    <property type="entry name" value="RWD_RNF14"/>
    <property type="match status" value="1"/>
</dbReference>
<dbReference type="FunFam" id="3.30.40.10:FF:000051">
    <property type="entry name" value="RBR-type E3 ubiquitin transferase"/>
    <property type="match status" value="1"/>
</dbReference>
<keyword evidence="8" id="KW-0677">Repeat</keyword>
<evidence type="ECO:0000256" key="13">
    <source>
        <dbReference type="ARBA" id="ARBA00023136"/>
    </source>
</evidence>
<evidence type="ECO:0000256" key="10">
    <source>
        <dbReference type="ARBA" id="ARBA00022786"/>
    </source>
</evidence>
<dbReference type="SMART" id="SM00184">
    <property type="entry name" value="RING"/>
    <property type="match status" value="2"/>
</dbReference>
<keyword evidence="9 15" id="KW-0863">Zinc-finger</keyword>
<evidence type="ECO:0000256" key="2">
    <source>
        <dbReference type="ARBA" id="ARBA00004167"/>
    </source>
</evidence>
<dbReference type="GO" id="GO:0008270">
    <property type="term" value="F:zinc ion binding"/>
    <property type="evidence" value="ECO:0007669"/>
    <property type="project" value="UniProtKB-KW"/>
</dbReference>
<comment type="catalytic activity">
    <reaction evidence="1">
        <text>[E2 ubiquitin-conjugating enzyme]-S-ubiquitinyl-L-cysteine + [acceptor protein]-L-lysine = [E2 ubiquitin-conjugating enzyme]-L-cysteine + [acceptor protein]-N(6)-ubiquitinyl-L-lysine.</text>
        <dbReference type="EC" id="2.3.2.31"/>
    </reaction>
</comment>
<gene>
    <name evidence="19" type="ORF">GNLVRS02_ARAD1D39930g</name>
</gene>
<dbReference type="GO" id="GO:0016567">
    <property type="term" value="P:protein ubiquitination"/>
    <property type="evidence" value="ECO:0007669"/>
    <property type="project" value="InterPro"/>
</dbReference>
<dbReference type="InterPro" id="IPR031127">
    <property type="entry name" value="E3_UB_ligase_RBR"/>
</dbReference>
<keyword evidence="7" id="KW-0479">Metal-binding</keyword>
<dbReference type="EMBL" id="HG937694">
    <property type="protein sequence ID" value="CDP38673.1"/>
    <property type="molecule type" value="Genomic_DNA"/>
</dbReference>
<organism evidence="19">
    <name type="scientific">Blastobotrys adeninivorans</name>
    <name type="common">Yeast</name>
    <name type="synonym">Arxula adeninivorans</name>
    <dbReference type="NCBI Taxonomy" id="409370"/>
    <lineage>
        <taxon>Eukaryota</taxon>
        <taxon>Fungi</taxon>
        <taxon>Dikarya</taxon>
        <taxon>Ascomycota</taxon>
        <taxon>Saccharomycotina</taxon>
        <taxon>Dipodascomycetes</taxon>
        <taxon>Dipodascales</taxon>
        <taxon>Trichomonascaceae</taxon>
        <taxon>Blastobotrys</taxon>
    </lineage>
</organism>
<dbReference type="PROSITE" id="PS00518">
    <property type="entry name" value="ZF_RING_1"/>
    <property type="match status" value="1"/>
</dbReference>
<dbReference type="PROSITE" id="PS50908">
    <property type="entry name" value="RWD"/>
    <property type="match status" value="1"/>
</dbReference>
<dbReference type="InterPro" id="IPR047548">
    <property type="entry name" value="Rcat_RBR_RNF14"/>
</dbReference>
<keyword evidence="6" id="KW-0812">Transmembrane</keyword>
<dbReference type="CDD" id="cd20341">
    <property type="entry name" value="BRcat_RBR_RNF14"/>
    <property type="match status" value="1"/>
</dbReference>
<dbReference type="SUPFAM" id="SSF54495">
    <property type="entry name" value="UBC-like"/>
    <property type="match status" value="1"/>
</dbReference>
<dbReference type="EC" id="2.3.2.31" evidence="4"/>
<dbReference type="Pfam" id="PF05773">
    <property type="entry name" value="RWD"/>
    <property type="match status" value="1"/>
</dbReference>
<accession>A0A060TCM5</accession>
<dbReference type="AlphaFoldDB" id="A0A060TCM5"/>
<reference evidence="19" key="1">
    <citation type="submission" date="2014-02" db="EMBL/GenBank/DDBJ databases">
        <authorList>
            <person name="Genoscope - CEA"/>
        </authorList>
    </citation>
    <scope>NUCLEOTIDE SEQUENCE</scope>
    <source>
        <strain evidence="19">LS3</strain>
    </source>
</reference>
<keyword evidence="13" id="KW-0472">Membrane</keyword>
<dbReference type="Gene3D" id="3.30.40.10">
    <property type="entry name" value="Zinc/RING finger domain, C3HC4 (zinc finger)"/>
    <property type="match status" value="1"/>
</dbReference>
<dbReference type="InterPro" id="IPR044066">
    <property type="entry name" value="TRIAD_supradom"/>
</dbReference>
<evidence type="ECO:0000256" key="12">
    <source>
        <dbReference type="ARBA" id="ARBA00022989"/>
    </source>
</evidence>
<dbReference type="GO" id="GO:0031090">
    <property type="term" value="C:organelle membrane"/>
    <property type="evidence" value="ECO:0007669"/>
    <property type="project" value="UniProtKB-ARBA"/>
</dbReference>
<sequence>MSREEEVEVLESIYPELKRIDSFSGSIEISVVSDQPVKIVLTVTADKGDDKKSTVDQVDHLPPLDLYFSVPKGYPERVPPELILTCPWLPDGVLNTLHENCIDLWKDCRCECLYSIIDELQSKARGGFGVSEIAVDSKLRDIILTHNERATVREFESHSFHCAICQRRKRGNVCTRLTNCGHVFCSECLEDYYSACVEQGYVSRVVCPAPECKTPAVDFADLKKLLSPDQLDRLDRLRKKQVLESDPNTAIVCPRNFCQALIRRNPDDNLVICSDCQFAFCAVCKRSWHGYYEYCRIQEPPDELILEYIEGDESTRARIETQWGRLNMKRYATNYENDKAFREYMEKQNNRRCPKCYTPIEKSMGCNKMTCAICHTFFCFICLDILSQDNPYRHYGDPRSGCYQRLFEGMESNELDVMDALIEH</sequence>
<dbReference type="InterPro" id="IPR001841">
    <property type="entry name" value="Znf_RING"/>
</dbReference>
<dbReference type="Gene3D" id="3.10.110.10">
    <property type="entry name" value="Ubiquitin Conjugating Enzyme"/>
    <property type="match status" value="1"/>
</dbReference>
<evidence type="ECO:0000256" key="6">
    <source>
        <dbReference type="ARBA" id="ARBA00022692"/>
    </source>
</evidence>
<evidence type="ECO:0000256" key="8">
    <source>
        <dbReference type="ARBA" id="ARBA00022737"/>
    </source>
</evidence>
<evidence type="ECO:0000259" key="16">
    <source>
        <dbReference type="PROSITE" id="PS50089"/>
    </source>
</evidence>
<dbReference type="InterPro" id="IPR016135">
    <property type="entry name" value="UBQ-conjugating_enzyme/RWD"/>
</dbReference>
<name>A0A060TCM5_BLAAD</name>
<keyword evidence="12" id="KW-1133">Transmembrane helix</keyword>
<dbReference type="CDD" id="cd20354">
    <property type="entry name" value="Rcat_RBR_RNF14"/>
    <property type="match status" value="1"/>
</dbReference>
<evidence type="ECO:0000256" key="14">
    <source>
        <dbReference type="ARBA" id="ARBA00044508"/>
    </source>
</evidence>
<dbReference type="PROSITE" id="PS50089">
    <property type="entry name" value="ZF_RING_2"/>
    <property type="match status" value="1"/>
</dbReference>
<proteinExistence type="inferred from homology"/>
<keyword evidence="11" id="KW-0862">Zinc</keyword>
<keyword evidence="5" id="KW-0808">Transferase</keyword>
<evidence type="ECO:0000256" key="7">
    <source>
        <dbReference type="ARBA" id="ARBA00022723"/>
    </source>
</evidence>
<keyword evidence="10" id="KW-0833">Ubl conjugation pathway</keyword>
<evidence type="ECO:0000256" key="11">
    <source>
        <dbReference type="ARBA" id="ARBA00022833"/>
    </source>
</evidence>